<dbReference type="EMBL" id="NCXK01000001">
    <property type="protein sequence ID" value="PAK79674.1"/>
    <property type="molecule type" value="Genomic_DNA"/>
</dbReference>
<dbReference type="GeneID" id="91558492"/>
<dbReference type="AlphaFoldDB" id="A0A269Y2A7"/>
<feature type="chain" id="PRO_5012515348" evidence="1">
    <location>
        <begin position="24"/>
        <end position="135"/>
    </location>
</feature>
<dbReference type="Gene3D" id="2.60.120.380">
    <property type="match status" value="1"/>
</dbReference>
<keyword evidence="1" id="KW-0732">Signal</keyword>
<evidence type="ECO:0000313" key="2">
    <source>
        <dbReference type="EMBL" id="PAK79674.1"/>
    </source>
</evidence>
<protein>
    <submittedName>
        <fullName evidence="2">Uncharacterized protein</fullName>
    </submittedName>
</protein>
<proteinExistence type="predicted"/>
<organism evidence="2 3">
    <name type="scientific">Acetobacter fabarum</name>
    <dbReference type="NCBI Taxonomy" id="483199"/>
    <lineage>
        <taxon>Bacteria</taxon>
        <taxon>Pseudomonadati</taxon>
        <taxon>Pseudomonadota</taxon>
        <taxon>Alphaproteobacteria</taxon>
        <taxon>Acetobacterales</taxon>
        <taxon>Acetobacteraceae</taxon>
        <taxon>Acetobacter</taxon>
    </lineage>
</organism>
<dbReference type="OrthoDB" id="7219691at2"/>
<evidence type="ECO:0000313" key="3">
    <source>
        <dbReference type="Proteomes" id="UP000216151"/>
    </source>
</evidence>
<gene>
    <name evidence="2" type="ORF">B8X00_03085</name>
</gene>
<dbReference type="RefSeq" id="WP_095349137.1">
    <property type="nucleotide sequence ID" value="NZ_JAKVNI010000001.1"/>
</dbReference>
<sequence>MRRMGGVLVAATLLLGHAGYAQAHQRTVHFRTQGEEATVAGTVEGEEVVQYKVPAKVGQFLLVGGHAKSARVSFWVRDPGGAEVYNSKVQNAAYIGRPEQDGTYVVGVFLRKADAARGQAAFFRLRFSRRLLPEG</sequence>
<accession>A0A269Y2A7</accession>
<reference evidence="2 3" key="1">
    <citation type="submission" date="2017-04" db="EMBL/GenBank/DDBJ databases">
        <title>Kefir bacterial isolates.</title>
        <authorList>
            <person name="Kim Y."/>
            <person name="Blasche S."/>
            <person name="Patil K.R."/>
        </authorList>
    </citation>
    <scope>NUCLEOTIDE SEQUENCE [LARGE SCALE GENOMIC DNA]</scope>
    <source>
        <strain evidence="2 3">KR</strain>
    </source>
</reference>
<feature type="signal peptide" evidence="1">
    <location>
        <begin position="1"/>
        <end position="23"/>
    </location>
</feature>
<evidence type="ECO:0000256" key="1">
    <source>
        <dbReference type="SAM" id="SignalP"/>
    </source>
</evidence>
<name>A0A269Y2A7_9PROT</name>
<keyword evidence="3" id="KW-1185">Reference proteome</keyword>
<dbReference type="Proteomes" id="UP000216151">
    <property type="component" value="Unassembled WGS sequence"/>
</dbReference>
<comment type="caution">
    <text evidence="2">The sequence shown here is derived from an EMBL/GenBank/DDBJ whole genome shotgun (WGS) entry which is preliminary data.</text>
</comment>